<name>A0A930YG19_9ACTN</name>
<keyword evidence="1" id="KW-0472">Membrane</keyword>
<dbReference type="Proteomes" id="UP000640489">
    <property type="component" value="Unassembled WGS sequence"/>
</dbReference>
<evidence type="ECO:0000313" key="3">
    <source>
        <dbReference type="Proteomes" id="UP000640489"/>
    </source>
</evidence>
<dbReference type="AlphaFoldDB" id="A0A930YG19"/>
<feature type="transmembrane region" description="Helical" evidence="1">
    <location>
        <begin position="69"/>
        <end position="88"/>
    </location>
</feature>
<sequence length="313" mass="34398">MKILYVLLEIGFAVAVWRLGDRARKQQLTARSAALLAGVCAALLMFLIATDWPLTDWAPAVNRFWDEHGIVGGTIQSVLLLGVGLLSYEAGQLRAQERLDESVTAAGLGGIVDHVVDAEVGLAFLSSPEPPDAHGWDWAPGRPLQWLRHGRARLHRTASDRSGDPRTWPATLPPTADSEWRVELVDQCIRRLLVALRDWTPLIASSRNGTRVLVAMAELRKDLVELESRLGDDRAVVEGLLLSLRGRARLLAYFLELKSGADPLRPEVLESFEPLPVTPASLEWAADPSGRDLFGAEWTRDLESATQALTRGS</sequence>
<evidence type="ECO:0000313" key="2">
    <source>
        <dbReference type="EMBL" id="MBF4765448.1"/>
    </source>
</evidence>
<accession>A0A930YG19</accession>
<comment type="caution">
    <text evidence="2">The sequence shown here is derived from an EMBL/GenBank/DDBJ whole genome shotgun (WGS) entry which is preliminary data.</text>
</comment>
<protein>
    <submittedName>
        <fullName evidence="2">Uncharacterized protein</fullName>
    </submittedName>
</protein>
<keyword evidence="3" id="KW-1185">Reference proteome</keyword>
<gene>
    <name evidence="2" type="ORF">ISU07_20140</name>
</gene>
<organism evidence="2 3">
    <name type="scientific">Nocardioides islandensis</name>
    <dbReference type="NCBI Taxonomy" id="433663"/>
    <lineage>
        <taxon>Bacteria</taxon>
        <taxon>Bacillati</taxon>
        <taxon>Actinomycetota</taxon>
        <taxon>Actinomycetes</taxon>
        <taxon>Propionibacteriales</taxon>
        <taxon>Nocardioidaceae</taxon>
        <taxon>Nocardioides</taxon>
    </lineage>
</organism>
<reference evidence="2" key="1">
    <citation type="submission" date="2020-11" db="EMBL/GenBank/DDBJ databases">
        <title>Nocardioides sp. nov., isolated from Soil of Cynanchum wilfordii Hemsley rhizosphere.</title>
        <authorList>
            <person name="Lee J.-S."/>
            <person name="Suh M.K."/>
            <person name="Kim J.-S."/>
        </authorList>
    </citation>
    <scope>NUCLEOTIDE SEQUENCE</scope>
    <source>
        <strain evidence="2">KCTC 19275</strain>
    </source>
</reference>
<keyword evidence="1" id="KW-1133">Transmembrane helix</keyword>
<dbReference type="EMBL" id="JADKPN010000015">
    <property type="protein sequence ID" value="MBF4765448.1"/>
    <property type="molecule type" value="Genomic_DNA"/>
</dbReference>
<dbReference type="RefSeq" id="WP_194708625.1">
    <property type="nucleotide sequence ID" value="NZ_JADKPN010000015.1"/>
</dbReference>
<keyword evidence="1" id="KW-0812">Transmembrane</keyword>
<evidence type="ECO:0000256" key="1">
    <source>
        <dbReference type="SAM" id="Phobius"/>
    </source>
</evidence>
<proteinExistence type="predicted"/>
<feature type="transmembrane region" description="Helical" evidence="1">
    <location>
        <begin position="28"/>
        <end position="49"/>
    </location>
</feature>